<evidence type="ECO:0000256" key="1">
    <source>
        <dbReference type="ARBA" id="ARBA00005233"/>
    </source>
</evidence>
<dbReference type="Pfam" id="PF00114">
    <property type="entry name" value="Pilin"/>
    <property type="match status" value="1"/>
</dbReference>
<dbReference type="InterPro" id="IPR001082">
    <property type="entry name" value="Pilin"/>
</dbReference>
<protein>
    <submittedName>
        <fullName evidence="5">Type IV pilus assembly protein PilA</fullName>
    </submittedName>
</protein>
<dbReference type="Pfam" id="PF07963">
    <property type="entry name" value="N_methyl"/>
    <property type="match status" value="1"/>
</dbReference>
<dbReference type="InterPro" id="IPR012902">
    <property type="entry name" value="N_methyl_site"/>
</dbReference>
<evidence type="ECO:0000256" key="2">
    <source>
        <dbReference type="ARBA" id="ARBA00022481"/>
    </source>
</evidence>
<dbReference type="NCBIfam" id="TIGR02532">
    <property type="entry name" value="IV_pilin_GFxxxE"/>
    <property type="match status" value="1"/>
</dbReference>
<keyword evidence="4" id="KW-1133">Transmembrane helix</keyword>
<dbReference type="SUPFAM" id="SSF54523">
    <property type="entry name" value="Pili subunits"/>
    <property type="match status" value="1"/>
</dbReference>
<organism evidence="5">
    <name type="scientific">Xanthomonas arboricola</name>
    <dbReference type="NCBI Taxonomy" id="56448"/>
    <lineage>
        <taxon>Bacteria</taxon>
        <taxon>Pseudomonadati</taxon>
        <taxon>Pseudomonadota</taxon>
        <taxon>Gammaproteobacteria</taxon>
        <taxon>Lysobacterales</taxon>
        <taxon>Lysobacteraceae</taxon>
        <taxon>Xanthomonas</taxon>
    </lineage>
</organism>
<name>A0AB73GVZ8_9XANT</name>
<accession>A0AB73GVZ8</accession>
<dbReference type="PANTHER" id="PTHR30093:SF34">
    <property type="entry name" value="PREPILIN PEPTIDASE-DEPENDENT PROTEIN D"/>
    <property type="match status" value="1"/>
</dbReference>
<dbReference type="RefSeq" id="WP_104600101.1">
    <property type="nucleotide sequence ID" value="NZ_JACHNQ010000002.1"/>
</dbReference>
<dbReference type="PROSITE" id="PS00409">
    <property type="entry name" value="PROKAR_NTER_METHYL"/>
    <property type="match status" value="1"/>
</dbReference>
<dbReference type="GO" id="GO:0044096">
    <property type="term" value="C:type IV pilus"/>
    <property type="evidence" value="ECO:0007669"/>
    <property type="project" value="TreeGrafter"/>
</dbReference>
<reference evidence="5" key="1">
    <citation type="submission" date="2020-08" db="EMBL/GenBank/DDBJ databases">
        <title>Studying the diversity of plant-associated saprophytic bacteria and their role in host health and plant-pathogen interactions.</title>
        <authorList>
            <person name="Potnis N."/>
        </authorList>
    </citation>
    <scope>NUCLEOTIDE SEQUENCE</scope>
    <source>
        <strain evidence="5">F21</strain>
    </source>
</reference>
<sequence length="150" mass="15078">MNKMQKGFTLIELMIVVAIIAILAAIAIPQYQDYVSRTRASGAAAELAGYKTAVSSCIAETQTATGCSAGTNGIPAITAAAFPRTKNVTNITSVADGVITATTGATASSGGANLTYVLTPTSNAGVISWENSGTSCNPTRGFKPGQGGCP</sequence>
<feature type="transmembrane region" description="Helical" evidence="4">
    <location>
        <begin position="7"/>
        <end position="28"/>
    </location>
</feature>
<comment type="similarity">
    <text evidence="1 3">Belongs to the N-Me-Phe pilin family.</text>
</comment>
<dbReference type="Gene3D" id="3.30.700.10">
    <property type="entry name" value="Glycoprotein, Type 4 Pilin"/>
    <property type="match status" value="1"/>
</dbReference>
<evidence type="ECO:0000256" key="4">
    <source>
        <dbReference type="SAM" id="Phobius"/>
    </source>
</evidence>
<gene>
    <name evidence="5" type="ORF">FHR65_001830</name>
</gene>
<keyword evidence="4" id="KW-0812">Transmembrane</keyword>
<keyword evidence="2" id="KW-0488">Methylation</keyword>
<keyword evidence="4" id="KW-0472">Membrane</keyword>
<dbReference type="InterPro" id="IPR045584">
    <property type="entry name" value="Pilin-like"/>
</dbReference>
<dbReference type="EMBL" id="JACIIQ010000006">
    <property type="protein sequence ID" value="MBB5670275.1"/>
    <property type="molecule type" value="Genomic_DNA"/>
</dbReference>
<dbReference type="AlphaFoldDB" id="A0AB73GVZ8"/>
<evidence type="ECO:0000256" key="3">
    <source>
        <dbReference type="RuleBase" id="RU000389"/>
    </source>
</evidence>
<comment type="caution">
    <text evidence="5">The sequence shown here is derived from an EMBL/GenBank/DDBJ whole genome shotgun (WGS) entry which is preliminary data.</text>
</comment>
<dbReference type="PANTHER" id="PTHR30093">
    <property type="entry name" value="GENERAL SECRETION PATHWAY PROTEIN G"/>
    <property type="match status" value="1"/>
</dbReference>
<dbReference type="GO" id="GO:0007155">
    <property type="term" value="P:cell adhesion"/>
    <property type="evidence" value="ECO:0007669"/>
    <property type="project" value="InterPro"/>
</dbReference>
<proteinExistence type="inferred from homology"/>
<dbReference type="GO" id="GO:0043107">
    <property type="term" value="P:type IV pilus-dependent motility"/>
    <property type="evidence" value="ECO:0007669"/>
    <property type="project" value="TreeGrafter"/>
</dbReference>
<keyword evidence="3" id="KW-0281">Fimbrium</keyword>
<dbReference type="Proteomes" id="UP000528595">
    <property type="component" value="Unassembled WGS sequence"/>
</dbReference>
<dbReference type="GeneID" id="89845568"/>
<evidence type="ECO:0000313" key="5">
    <source>
        <dbReference type="EMBL" id="MBB5670275.1"/>
    </source>
</evidence>